<evidence type="ECO:0000313" key="1">
    <source>
        <dbReference type="EMBL" id="TQM12538.1"/>
    </source>
</evidence>
<sequence length="152" mass="17654">MKLIFILLLITGSSFNAQEVIREKDGTVIIITHCERKYARDTLAYLKEFEVAKDRYIGKPFSILLSDMRLVQPKMVSSEFHGRKKNITPGSMFKFSPGTPGVGNPATLLIRWQDPVPRDQTKYYEQKNSFYFTTEEKNFYGSKIVKDIIIYR</sequence>
<comment type="caution">
    <text evidence="1">The sequence shown here is derived from an EMBL/GenBank/DDBJ whole genome shotgun (WGS) entry which is preliminary data.</text>
</comment>
<evidence type="ECO:0000313" key="2">
    <source>
        <dbReference type="Proteomes" id="UP000316437"/>
    </source>
</evidence>
<name>A0A543DT94_9FLAO</name>
<gene>
    <name evidence="1" type="ORF">FB551_4656</name>
</gene>
<dbReference type="AlphaFoldDB" id="A0A543DT94"/>
<accession>A0A543DT94</accession>
<dbReference type="Proteomes" id="UP000316437">
    <property type="component" value="Unassembled WGS sequence"/>
</dbReference>
<dbReference type="RefSeq" id="WP_142019013.1">
    <property type="nucleotide sequence ID" value="NZ_VFPD01000006.1"/>
</dbReference>
<proteinExistence type="predicted"/>
<dbReference type="EMBL" id="VFPD01000006">
    <property type="protein sequence ID" value="TQM12538.1"/>
    <property type="molecule type" value="Genomic_DNA"/>
</dbReference>
<reference evidence="1 2" key="1">
    <citation type="submission" date="2019-06" db="EMBL/GenBank/DDBJ databases">
        <title>Sorghum-associated microbial communities from plants grown in Nebraska, USA.</title>
        <authorList>
            <person name="Schachtman D."/>
        </authorList>
    </citation>
    <scope>NUCLEOTIDE SEQUENCE [LARGE SCALE GENOMIC DNA]</scope>
    <source>
        <strain evidence="1 2">110</strain>
    </source>
</reference>
<protein>
    <submittedName>
        <fullName evidence="1">Uncharacterized protein</fullName>
    </submittedName>
</protein>
<keyword evidence="2" id="KW-1185">Reference proteome</keyword>
<organism evidence="1 2">
    <name type="scientific">Chryseobacterium aquifrigidense</name>
    <dbReference type="NCBI Taxonomy" id="558021"/>
    <lineage>
        <taxon>Bacteria</taxon>
        <taxon>Pseudomonadati</taxon>
        <taxon>Bacteroidota</taxon>
        <taxon>Flavobacteriia</taxon>
        <taxon>Flavobacteriales</taxon>
        <taxon>Weeksellaceae</taxon>
        <taxon>Chryseobacterium group</taxon>
        <taxon>Chryseobacterium</taxon>
    </lineage>
</organism>